<dbReference type="EMBL" id="AJJH01000145">
    <property type="protein sequence ID" value="EID76205.1"/>
    <property type="molecule type" value="Genomic_DNA"/>
</dbReference>
<proteinExistence type="predicted"/>
<sequence length="154" mass="15452">MTNRSTIVLAVAITRVVIVEVSSRLALVFGDATMMIAAETAFLLLRRRGRTPEGGDGQEQYLSAGLLDRPISIPATLSLAGILLLLLVVTRGAADVFSGGGAVAAAAVGGLADAHSAALTAASATGESLSVDAATMAATLAVARTCSPSSRSQQ</sequence>
<comment type="caution">
    <text evidence="3">The sequence shown here is derived from an EMBL/GenBank/DDBJ whole genome shotgun (WGS) entry which is preliminary data.</text>
</comment>
<dbReference type="InterPro" id="IPR025105">
    <property type="entry name" value="DUF4010"/>
</dbReference>
<dbReference type="RefSeq" id="WP_007299847.1">
    <property type="nucleotide sequence ID" value="NZ_AJJH01000145.1"/>
</dbReference>
<dbReference type="Proteomes" id="UP000006447">
    <property type="component" value="Unassembled WGS sequence"/>
</dbReference>
<keyword evidence="1" id="KW-0472">Membrane</keyword>
<accession>I0WII9</accession>
<organism evidence="3 4">
    <name type="scientific">Rhodococcus opacus RKJ300 = JCM 13270</name>
    <dbReference type="NCBI Taxonomy" id="1165867"/>
    <lineage>
        <taxon>Bacteria</taxon>
        <taxon>Bacillati</taxon>
        <taxon>Actinomycetota</taxon>
        <taxon>Actinomycetes</taxon>
        <taxon>Mycobacteriales</taxon>
        <taxon>Nocardiaceae</taxon>
        <taxon>Rhodococcus</taxon>
    </lineage>
</organism>
<feature type="domain" description="DUF4010" evidence="2">
    <location>
        <begin position="8"/>
        <end position="143"/>
    </location>
</feature>
<evidence type="ECO:0000313" key="4">
    <source>
        <dbReference type="Proteomes" id="UP000006447"/>
    </source>
</evidence>
<dbReference type="AlphaFoldDB" id="I0WII9"/>
<evidence type="ECO:0000259" key="2">
    <source>
        <dbReference type="Pfam" id="PF13194"/>
    </source>
</evidence>
<dbReference type="PATRIC" id="fig|1165867.3.peg.5543"/>
<gene>
    <name evidence="3" type="ORF">W59_27101</name>
</gene>
<evidence type="ECO:0000256" key="1">
    <source>
        <dbReference type="SAM" id="Phobius"/>
    </source>
</evidence>
<name>I0WII9_RHOOP</name>
<keyword evidence="1" id="KW-0812">Transmembrane</keyword>
<protein>
    <recommendedName>
        <fullName evidence="2">DUF4010 domain-containing protein</fullName>
    </recommendedName>
</protein>
<evidence type="ECO:0000313" key="3">
    <source>
        <dbReference type="EMBL" id="EID76205.1"/>
    </source>
</evidence>
<feature type="transmembrane region" description="Helical" evidence="1">
    <location>
        <begin position="71"/>
        <end position="89"/>
    </location>
</feature>
<keyword evidence="1" id="KW-1133">Transmembrane helix</keyword>
<reference evidence="3 4" key="1">
    <citation type="journal article" date="2012" name="J. Bacteriol.">
        <title>Draft genome sequence of the nitrophenol-degrading actinomycete Rhodococcus imtechensis RKJ300.</title>
        <authorList>
            <person name="Vikram S."/>
            <person name="Kumar S."/>
            <person name="Subramanian S."/>
            <person name="Raghava G.P."/>
        </authorList>
    </citation>
    <scope>NUCLEOTIDE SEQUENCE [LARGE SCALE GENOMIC DNA]</scope>
    <source>
        <strain evidence="3 4">RKJ300</strain>
    </source>
</reference>
<dbReference type="Pfam" id="PF13194">
    <property type="entry name" value="DUF4010"/>
    <property type="match status" value="1"/>
</dbReference>